<gene>
    <name evidence="1" type="ORF">EVA_10462</name>
</gene>
<sequence>MALVNSRLSFFRLYCRDSTHLLRTCVSHTCGFGNA</sequence>
<evidence type="ECO:0000313" key="1">
    <source>
        <dbReference type="EMBL" id="EJX01432.1"/>
    </source>
</evidence>
<dbReference type="EMBL" id="AMCI01002962">
    <property type="protein sequence ID" value="EJX01432.1"/>
    <property type="molecule type" value="Genomic_DNA"/>
</dbReference>
<proteinExistence type="predicted"/>
<organism evidence="1">
    <name type="scientific">gut metagenome</name>
    <dbReference type="NCBI Taxonomy" id="749906"/>
    <lineage>
        <taxon>unclassified sequences</taxon>
        <taxon>metagenomes</taxon>
        <taxon>organismal metagenomes</taxon>
    </lineage>
</organism>
<dbReference type="AlphaFoldDB" id="J9G2H7"/>
<name>J9G2H7_9ZZZZ</name>
<reference evidence="1" key="1">
    <citation type="journal article" date="2012" name="PLoS ONE">
        <title>Gene sets for utilization of primary and secondary nutrition supplies in the distal gut of endangered iberian lynx.</title>
        <authorList>
            <person name="Alcaide M."/>
            <person name="Messina E."/>
            <person name="Richter M."/>
            <person name="Bargiela R."/>
            <person name="Peplies J."/>
            <person name="Huws S.A."/>
            <person name="Newbold C.J."/>
            <person name="Golyshin P.N."/>
            <person name="Simon M.A."/>
            <person name="Lopez G."/>
            <person name="Yakimov M.M."/>
            <person name="Ferrer M."/>
        </authorList>
    </citation>
    <scope>NUCLEOTIDE SEQUENCE</scope>
</reference>
<comment type="caution">
    <text evidence="1">The sequence shown here is derived from an EMBL/GenBank/DDBJ whole genome shotgun (WGS) entry which is preliminary data.</text>
</comment>
<protein>
    <submittedName>
        <fullName evidence="1">Uncharacterized protein</fullName>
    </submittedName>
</protein>
<accession>J9G2H7</accession>